<dbReference type="AlphaFoldDB" id="A0A8K0XTB4"/>
<gene>
    <name evidence="1" type="ORF">BXZ70DRAFT_510157</name>
</gene>
<dbReference type="Proteomes" id="UP000813824">
    <property type="component" value="Unassembled WGS sequence"/>
</dbReference>
<comment type="caution">
    <text evidence="1">The sequence shown here is derived from an EMBL/GenBank/DDBJ whole genome shotgun (WGS) entry which is preliminary data.</text>
</comment>
<dbReference type="OrthoDB" id="10253919at2759"/>
<sequence>MALRRHDPPGFVDDLLEENIAGWNKIISAFMHTRRVNPEITPHFYDATRAAEEQPIATASVTWLGFPRQVALQFPNDRRRWEEADRERAVQDEYLEWSLVRNSSGKITRIVFCNEGPEYWEYLGRVQPDTLVKLYQDLHPGVDIKKEDLFVNGVYNSNNKWNSSTTTGTITHLIHRHNTLSAQVDLGGRATILRVRADGQPIVDRDELARCSDFGNVNRNSDPTIGAAINAFARDGHRLTIENPVGLYIDSVDWAQIHAPPGHDDDDPQEFWKWTRGRSGFHVRGEFEVPADKGYVVGDLLVRNVPLDFGAQLADLIKISIRARVAGPPHIVPGNPRLCGDHPFAPLSEDSELENMEKTSECKWLGEIDHDRTAC</sequence>
<proteinExistence type="predicted"/>
<dbReference type="EMBL" id="JAEVFJ010000004">
    <property type="protein sequence ID" value="KAH8105194.1"/>
    <property type="molecule type" value="Genomic_DNA"/>
</dbReference>
<evidence type="ECO:0000313" key="2">
    <source>
        <dbReference type="Proteomes" id="UP000813824"/>
    </source>
</evidence>
<name>A0A8K0XTB4_9AGAR</name>
<reference evidence="1" key="1">
    <citation type="journal article" date="2021" name="New Phytol.">
        <title>Evolutionary innovations through gain and loss of genes in the ectomycorrhizal Boletales.</title>
        <authorList>
            <person name="Wu G."/>
            <person name="Miyauchi S."/>
            <person name="Morin E."/>
            <person name="Kuo A."/>
            <person name="Drula E."/>
            <person name="Varga T."/>
            <person name="Kohler A."/>
            <person name="Feng B."/>
            <person name="Cao Y."/>
            <person name="Lipzen A."/>
            <person name="Daum C."/>
            <person name="Hundley H."/>
            <person name="Pangilinan J."/>
            <person name="Johnson J."/>
            <person name="Barry K."/>
            <person name="LaButti K."/>
            <person name="Ng V."/>
            <person name="Ahrendt S."/>
            <person name="Min B."/>
            <person name="Choi I.G."/>
            <person name="Park H."/>
            <person name="Plett J.M."/>
            <person name="Magnuson J."/>
            <person name="Spatafora J.W."/>
            <person name="Nagy L.G."/>
            <person name="Henrissat B."/>
            <person name="Grigoriev I.V."/>
            <person name="Yang Z.L."/>
            <person name="Xu J."/>
            <person name="Martin F.M."/>
        </authorList>
    </citation>
    <scope>NUCLEOTIDE SEQUENCE</scope>
    <source>
        <strain evidence="1">KKN 215</strain>
    </source>
</reference>
<organism evidence="1 2">
    <name type="scientific">Cristinia sonorae</name>
    <dbReference type="NCBI Taxonomy" id="1940300"/>
    <lineage>
        <taxon>Eukaryota</taxon>
        <taxon>Fungi</taxon>
        <taxon>Dikarya</taxon>
        <taxon>Basidiomycota</taxon>
        <taxon>Agaricomycotina</taxon>
        <taxon>Agaricomycetes</taxon>
        <taxon>Agaricomycetidae</taxon>
        <taxon>Agaricales</taxon>
        <taxon>Pleurotineae</taxon>
        <taxon>Stephanosporaceae</taxon>
        <taxon>Cristinia</taxon>
    </lineage>
</organism>
<keyword evidence="2" id="KW-1185">Reference proteome</keyword>
<evidence type="ECO:0000313" key="1">
    <source>
        <dbReference type="EMBL" id="KAH8105194.1"/>
    </source>
</evidence>
<protein>
    <submittedName>
        <fullName evidence="1">Uncharacterized protein</fullName>
    </submittedName>
</protein>
<accession>A0A8K0XTB4</accession>